<proteinExistence type="predicted"/>
<dbReference type="GO" id="GO:0004316">
    <property type="term" value="F:3-oxoacyl-[acyl-carrier-protein] reductase (NADPH) activity"/>
    <property type="evidence" value="ECO:0007669"/>
    <property type="project" value="UniProtKB-EC"/>
</dbReference>
<feature type="compositionally biased region" description="Basic residues" evidence="1">
    <location>
        <begin position="1"/>
        <end position="15"/>
    </location>
</feature>
<feature type="compositionally biased region" description="Basic residues" evidence="1">
    <location>
        <begin position="214"/>
        <end position="226"/>
    </location>
</feature>
<gene>
    <name evidence="2" type="ORF">AVDCRST_MAG19-3388</name>
</gene>
<dbReference type="AlphaFoldDB" id="A0A6J4VDQ3"/>
<feature type="compositionally biased region" description="Basic and acidic residues" evidence="1">
    <location>
        <begin position="137"/>
        <end position="147"/>
    </location>
</feature>
<reference evidence="2" key="1">
    <citation type="submission" date="2020-02" db="EMBL/GenBank/DDBJ databases">
        <authorList>
            <person name="Meier V. D."/>
        </authorList>
    </citation>
    <scope>NUCLEOTIDE SEQUENCE</scope>
    <source>
        <strain evidence="2">AVDCRST_MAG19</strain>
    </source>
</reference>
<feature type="compositionally biased region" description="Basic residues" evidence="1">
    <location>
        <begin position="63"/>
        <end position="72"/>
    </location>
</feature>
<evidence type="ECO:0000313" key="2">
    <source>
        <dbReference type="EMBL" id="CAA9576199.1"/>
    </source>
</evidence>
<accession>A0A6J4VDQ3</accession>
<feature type="compositionally biased region" description="Basic residues" evidence="1">
    <location>
        <begin position="184"/>
        <end position="193"/>
    </location>
</feature>
<feature type="region of interest" description="Disordered" evidence="1">
    <location>
        <begin position="1"/>
        <end position="251"/>
    </location>
</feature>
<feature type="non-terminal residue" evidence="2">
    <location>
        <position position="1"/>
    </location>
</feature>
<feature type="compositionally biased region" description="Low complexity" evidence="1">
    <location>
        <begin position="80"/>
        <end position="90"/>
    </location>
</feature>
<sequence length="251" mass="27144">GGWRGRSKGRGRDRRHAGDWAGGGAAVGRGRLRSGGDVSRRRGGGGGGADRARGRGPTGGGGRGRRRHRRRRGGDGRGGDAAARSPRRAGQQCRHHPRRTPDADERGGLGRRPRHEPEGRVPLREGGGAADAAAALRTDRESDERDRTRRQRRPGELRGGQGGADRLHQVARQGGRFPRDHGQCRRPRLHRNPPHPGPAAGSEGLAPEADAARPLRRAGGRRRRGRFPGLPRSGVRHRPRVDGRRRPVHGV</sequence>
<organism evidence="2">
    <name type="scientific">uncultured Thermomicrobiales bacterium</name>
    <dbReference type="NCBI Taxonomy" id="1645740"/>
    <lineage>
        <taxon>Bacteria</taxon>
        <taxon>Pseudomonadati</taxon>
        <taxon>Thermomicrobiota</taxon>
        <taxon>Thermomicrobia</taxon>
        <taxon>Thermomicrobiales</taxon>
        <taxon>environmental samples</taxon>
    </lineage>
</organism>
<dbReference type="EMBL" id="CADCWL010000188">
    <property type="protein sequence ID" value="CAA9576199.1"/>
    <property type="molecule type" value="Genomic_DNA"/>
</dbReference>
<name>A0A6J4VDQ3_9BACT</name>
<protein>
    <submittedName>
        <fullName evidence="2">3-oxoacyl-[acyl-carrier protein] reductase</fullName>
        <ecNumber evidence="2">1.1.1.100</ecNumber>
    </submittedName>
</protein>
<dbReference type="EC" id="1.1.1.100" evidence="2"/>
<keyword evidence="2" id="KW-0560">Oxidoreductase</keyword>
<feature type="compositionally biased region" description="Basic and acidic residues" evidence="1">
    <location>
        <begin position="99"/>
        <end position="108"/>
    </location>
</feature>
<feature type="non-terminal residue" evidence="2">
    <location>
        <position position="251"/>
    </location>
</feature>
<evidence type="ECO:0000256" key="1">
    <source>
        <dbReference type="SAM" id="MobiDB-lite"/>
    </source>
</evidence>